<evidence type="ECO:0000313" key="3">
    <source>
        <dbReference type="Proteomes" id="UP000325440"/>
    </source>
</evidence>
<dbReference type="OrthoDB" id="6624892at2759"/>
<dbReference type="PANTHER" id="PTHR45786:SF74">
    <property type="entry name" value="ATP-DEPENDENT DNA HELICASE"/>
    <property type="match status" value="1"/>
</dbReference>
<keyword evidence="1" id="KW-0175">Coiled coil</keyword>
<keyword evidence="3" id="KW-1185">Reference proteome</keyword>
<evidence type="ECO:0000256" key="1">
    <source>
        <dbReference type="SAM" id="Coils"/>
    </source>
</evidence>
<reference evidence="2 3" key="1">
    <citation type="submission" date="2019-08" db="EMBL/GenBank/DDBJ databases">
        <authorList>
            <person name="Alioto T."/>
            <person name="Alioto T."/>
            <person name="Gomez Garrido J."/>
        </authorList>
    </citation>
    <scope>NUCLEOTIDE SEQUENCE [LARGE SCALE GENOMIC DNA]</scope>
</reference>
<dbReference type="PANTHER" id="PTHR45786">
    <property type="entry name" value="DNA BINDING PROTEIN-LIKE"/>
    <property type="match status" value="1"/>
</dbReference>
<evidence type="ECO:0008006" key="4">
    <source>
        <dbReference type="Google" id="ProtNLM"/>
    </source>
</evidence>
<dbReference type="Proteomes" id="UP000325440">
    <property type="component" value="Unassembled WGS sequence"/>
</dbReference>
<feature type="coiled-coil region" evidence="1">
    <location>
        <begin position="5"/>
        <end position="54"/>
    </location>
</feature>
<dbReference type="EMBL" id="CABPRJ010002401">
    <property type="protein sequence ID" value="VVC45421.1"/>
    <property type="molecule type" value="Genomic_DNA"/>
</dbReference>
<organism evidence="2 3">
    <name type="scientific">Cinara cedri</name>
    <dbReference type="NCBI Taxonomy" id="506608"/>
    <lineage>
        <taxon>Eukaryota</taxon>
        <taxon>Metazoa</taxon>
        <taxon>Ecdysozoa</taxon>
        <taxon>Arthropoda</taxon>
        <taxon>Hexapoda</taxon>
        <taxon>Insecta</taxon>
        <taxon>Pterygota</taxon>
        <taxon>Neoptera</taxon>
        <taxon>Paraneoptera</taxon>
        <taxon>Hemiptera</taxon>
        <taxon>Sternorrhyncha</taxon>
        <taxon>Aphidomorpha</taxon>
        <taxon>Aphidoidea</taxon>
        <taxon>Aphididae</taxon>
        <taxon>Lachninae</taxon>
        <taxon>Cinara</taxon>
    </lineage>
</organism>
<proteinExistence type="predicted"/>
<dbReference type="AlphaFoldDB" id="A0A5E4NNS4"/>
<accession>A0A5E4NNS4</accession>
<gene>
    <name evidence="2" type="ORF">CINCED_3A022633</name>
</gene>
<evidence type="ECO:0000313" key="2">
    <source>
        <dbReference type="EMBL" id="VVC45421.1"/>
    </source>
</evidence>
<name>A0A5E4NNS4_9HEMI</name>
<sequence>MSLQKLRLNRSAEDQLTDNENLRNQAAITRTNESQEQRNERRRANALRQRLTHQRVTDTFRTPKQQRLQVYRAFTRVSLLRLAFEYEPDIDHSSHSQIVIGVMNKQCQHCHALKYLSESAGFCCTSGKVVLPPLNLTPDPLKALLAGAKSQSKLFLRKIHKFNSCFQMTSFGATKIVQNADGRNFQSTFKIQGQVYHQIGSLMPMSDSDSKCLQIYFMDNEEQQINARCQYNHIEQMEEREIMSILESFFTKSQPVGPFFRYRFKQTTKRQLYDRHQTRKSTIWAAHGPIECTDH</sequence>
<protein>
    <recommendedName>
        <fullName evidence="4">Helitron helicase-like domain-containing protein</fullName>
    </recommendedName>
</protein>